<evidence type="ECO:0000256" key="3">
    <source>
        <dbReference type="ARBA" id="ARBA00022692"/>
    </source>
</evidence>
<feature type="transmembrane region" description="Helical" evidence="6">
    <location>
        <begin position="302"/>
        <end position="320"/>
    </location>
</feature>
<dbReference type="Pfam" id="PF13567">
    <property type="entry name" value="DUF4131"/>
    <property type="match status" value="1"/>
</dbReference>
<comment type="caution">
    <text evidence="9">The sequence shown here is derived from an EMBL/GenBank/DDBJ whole genome shotgun (WGS) entry which is preliminary data.</text>
</comment>
<evidence type="ECO:0000256" key="6">
    <source>
        <dbReference type="SAM" id="Phobius"/>
    </source>
</evidence>
<comment type="subcellular location">
    <subcellularLocation>
        <location evidence="1">Cell membrane</location>
        <topology evidence="1">Multi-pass membrane protein</topology>
    </subcellularLocation>
</comment>
<evidence type="ECO:0000313" key="10">
    <source>
        <dbReference type="Proteomes" id="UP000730482"/>
    </source>
</evidence>
<dbReference type="PANTHER" id="PTHR30619">
    <property type="entry name" value="DNA INTERNALIZATION/COMPETENCE PROTEIN COMEC/REC2"/>
    <property type="match status" value="1"/>
</dbReference>
<sequence length="525" mass="54905">MSLTATFRSVEPDSRARRDLRLVPILLAAYVAAFIGDGFTSHAALILWAACAAIGLALLLRSGIRRRGMWNAQRSGINQAADHTSARTKSRRRTLAAACFVAAGAGTAATTRSIATHTGPLPRLAAAHAQATVEAVVTDDPHTATSPRGPFAVVPLRIERVNEYRTRLPATVLASDPDAWQFLPSTRIRVTGRLRIPRGDGTPDAATLSVHRPPDVLAGPNALQRLAGRLRQGLRDACAHLSADPRGLVPGLVIGDVSQEPASLSTAFRDTGLTHLTAVSGENLVFVLTAAMPIARLAGVRGRFLTLTGLAVVIGFTVLARPEPSMVRASVMTVLGLLLAAVGRRARGLPLLCAGGTLLLLFDPWLARSYGFALSLSATAGLFVLAPGWQQALIDRRVPHHIAESLACTAAAETFCLPILVSFTAAITPLSLPANLLAEFCVGPATVLGAGALLAAAVWLPLGRAVAWLAQWPADGIVAVARYGSRLPGATVAWPDGLAGALVLLGVYALVFLISAAIAKRKEAS</sequence>
<proteinExistence type="predicted"/>
<feature type="transmembrane region" description="Helical" evidence="6">
    <location>
        <begin position="497"/>
        <end position="519"/>
    </location>
</feature>
<feature type="transmembrane region" description="Helical" evidence="6">
    <location>
        <begin position="436"/>
        <end position="459"/>
    </location>
</feature>
<dbReference type="Proteomes" id="UP000730482">
    <property type="component" value="Unassembled WGS sequence"/>
</dbReference>
<protein>
    <submittedName>
        <fullName evidence="9">ComEC/Rec2 family competence protein</fullName>
    </submittedName>
</protein>
<gene>
    <name evidence="9" type="ORF">KGQ19_25535</name>
</gene>
<feature type="transmembrane region" description="Helical" evidence="6">
    <location>
        <begin position="42"/>
        <end position="60"/>
    </location>
</feature>
<evidence type="ECO:0000256" key="4">
    <source>
        <dbReference type="ARBA" id="ARBA00022989"/>
    </source>
</evidence>
<keyword evidence="4 6" id="KW-1133">Transmembrane helix</keyword>
<keyword evidence="10" id="KW-1185">Reference proteome</keyword>
<evidence type="ECO:0000256" key="2">
    <source>
        <dbReference type="ARBA" id="ARBA00022475"/>
    </source>
</evidence>
<dbReference type="RefSeq" id="WP_212012595.1">
    <property type="nucleotide sequence ID" value="NZ_JAAFYZ010000096.1"/>
</dbReference>
<dbReference type="EMBL" id="JAAFYZ010000096">
    <property type="protein sequence ID" value="MBS2550235.1"/>
    <property type="molecule type" value="Genomic_DNA"/>
</dbReference>
<dbReference type="PANTHER" id="PTHR30619:SF1">
    <property type="entry name" value="RECOMBINATION PROTEIN 2"/>
    <property type="match status" value="1"/>
</dbReference>
<name>A0ABS5KVZ4_9ACTN</name>
<keyword evidence="5 6" id="KW-0472">Membrane</keyword>
<evidence type="ECO:0000256" key="5">
    <source>
        <dbReference type="ARBA" id="ARBA00023136"/>
    </source>
</evidence>
<organism evidence="9 10">
    <name type="scientific">Catenulispora pinistramenti</name>
    <dbReference type="NCBI Taxonomy" id="2705254"/>
    <lineage>
        <taxon>Bacteria</taxon>
        <taxon>Bacillati</taxon>
        <taxon>Actinomycetota</taxon>
        <taxon>Actinomycetes</taxon>
        <taxon>Catenulisporales</taxon>
        <taxon>Catenulisporaceae</taxon>
        <taxon>Catenulispora</taxon>
    </lineage>
</organism>
<feature type="transmembrane region" description="Helical" evidence="6">
    <location>
        <begin position="326"/>
        <end position="342"/>
    </location>
</feature>
<feature type="transmembrane region" description="Helical" evidence="6">
    <location>
        <begin position="406"/>
        <end position="430"/>
    </location>
</feature>
<feature type="transmembrane region" description="Helical" evidence="6">
    <location>
        <begin position="349"/>
        <end position="366"/>
    </location>
</feature>
<keyword evidence="2" id="KW-1003">Cell membrane</keyword>
<dbReference type="InterPro" id="IPR004477">
    <property type="entry name" value="ComEC_N"/>
</dbReference>
<dbReference type="NCBIfam" id="TIGR00360">
    <property type="entry name" value="ComEC_N-term"/>
    <property type="match status" value="1"/>
</dbReference>
<dbReference type="InterPro" id="IPR052159">
    <property type="entry name" value="Competence_DNA_uptake"/>
</dbReference>
<feature type="domain" description="ComEC/Rec2-related protein" evidence="7">
    <location>
        <begin position="252"/>
        <end position="513"/>
    </location>
</feature>
<dbReference type="InterPro" id="IPR025405">
    <property type="entry name" value="DUF4131"/>
</dbReference>
<evidence type="ECO:0000313" key="9">
    <source>
        <dbReference type="EMBL" id="MBS2550235.1"/>
    </source>
</evidence>
<reference evidence="9 10" key="1">
    <citation type="submission" date="2020-02" db="EMBL/GenBank/DDBJ databases">
        <title>Acidophilic actinobacteria isolated from forest soil.</title>
        <authorList>
            <person name="Golinska P."/>
        </authorList>
    </citation>
    <scope>NUCLEOTIDE SEQUENCE [LARGE SCALE GENOMIC DNA]</scope>
    <source>
        <strain evidence="9 10">NL8</strain>
    </source>
</reference>
<keyword evidence="3 6" id="KW-0812">Transmembrane</keyword>
<evidence type="ECO:0000256" key="1">
    <source>
        <dbReference type="ARBA" id="ARBA00004651"/>
    </source>
</evidence>
<evidence type="ECO:0000259" key="8">
    <source>
        <dbReference type="Pfam" id="PF13567"/>
    </source>
</evidence>
<feature type="transmembrane region" description="Helical" evidence="6">
    <location>
        <begin position="20"/>
        <end position="36"/>
    </location>
</feature>
<dbReference type="Pfam" id="PF03772">
    <property type="entry name" value="Competence"/>
    <property type="match status" value="1"/>
</dbReference>
<evidence type="ECO:0000259" key="7">
    <source>
        <dbReference type="Pfam" id="PF03772"/>
    </source>
</evidence>
<accession>A0ABS5KVZ4</accession>
<feature type="domain" description="DUF4131" evidence="8">
    <location>
        <begin position="45"/>
        <end position="203"/>
    </location>
</feature>